<name>A0AAE7NIS1_9BRAD</name>
<dbReference type="EMBL" id="CP030050">
    <property type="protein sequence ID" value="QOZ66838.1"/>
    <property type="molecule type" value="Genomic_DNA"/>
</dbReference>
<accession>A0AAE7NIS1</accession>
<dbReference type="Proteomes" id="UP000594015">
    <property type="component" value="Chromosome"/>
</dbReference>
<sequence length="60" mass="6386">MSKSPAPQTLALELTPEQKKQLEEFAKATGSRKLTASAEFEAHVDTGKISPATFLVGNAI</sequence>
<dbReference type="RefSeq" id="WP_092217502.1">
    <property type="nucleotide sequence ID" value="NZ_CP030050.1"/>
</dbReference>
<reference evidence="1 2" key="1">
    <citation type="submission" date="2018-06" db="EMBL/GenBank/DDBJ databases">
        <title>Comparative genomics of Bradyrhizobium nodulating Arachidis hypogaea.</title>
        <authorList>
            <person name="Li Y."/>
        </authorList>
    </citation>
    <scope>NUCLEOTIDE SEQUENCE [LARGE SCALE GENOMIC DNA]</scope>
    <source>
        <strain evidence="1 2">CCBAU 051107</strain>
    </source>
</reference>
<evidence type="ECO:0000313" key="1">
    <source>
        <dbReference type="EMBL" id="QOZ66838.1"/>
    </source>
</evidence>
<proteinExistence type="predicted"/>
<protein>
    <submittedName>
        <fullName evidence="1">Uncharacterized protein</fullName>
    </submittedName>
</protein>
<dbReference type="AlphaFoldDB" id="A0AAE7NIS1"/>
<gene>
    <name evidence="1" type="ORF">WN72_11345</name>
</gene>
<dbReference type="KEGG" id="barh:WN72_11345"/>
<evidence type="ECO:0000313" key="2">
    <source>
        <dbReference type="Proteomes" id="UP000594015"/>
    </source>
</evidence>
<organism evidence="1 2">
    <name type="scientific">Bradyrhizobium arachidis</name>
    <dbReference type="NCBI Taxonomy" id="858423"/>
    <lineage>
        <taxon>Bacteria</taxon>
        <taxon>Pseudomonadati</taxon>
        <taxon>Pseudomonadota</taxon>
        <taxon>Alphaproteobacteria</taxon>
        <taxon>Hyphomicrobiales</taxon>
        <taxon>Nitrobacteraceae</taxon>
        <taxon>Bradyrhizobium</taxon>
    </lineage>
</organism>